<comment type="caution">
    <text evidence="3">The sequence shown here is derived from an EMBL/GenBank/DDBJ whole genome shotgun (WGS) entry which is preliminary data.</text>
</comment>
<evidence type="ECO:0000256" key="2">
    <source>
        <dbReference type="SAM" id="Coils"/>
    </source>
</evidence>
<dbReference type="RefSeq" id="WP_216548851.1">
    <property type="nucleotide sequence ID" value="NZ_JAHLQO010000003.1"/>
</dbReference>
<sequence>MNEKFFRMNSLLDFYGSLLSEKQNKAAYMYYVYDCTINEISGELNISKQAVFDNLKRAENNLEDYESKLSLLKNTQKDLEQKEIKNKNLEAIFKSIDEKFLEADLAEKINELKKILLD</sequence>
<comment type="function">
    <text evidence="1">Might take part in the signal recognition particle (SRP) pathway. This is inferred from the conservation of its genetic proximity to ftsY/ffh. May be a regulatory protein.</text>
</comment>
<gene>
    <name evidence="3" type="ORF">KQI68_04015</name>
</gene>
<keyword evidence="2" id="KW-0175">Coiled coil</keyword>
<dbReference type="InterPro" id="IPR054831">
    <property type="entry name" value="UPF0122_fam_protein"/>
</dbReference>
<name>A0ABS6FHN3_9FIRM</name>
<evidence type="ECO:0000256" key="1">
    <source>
        <dbReference type="HAMAP-Rule" id="MF_00245"/>
    </source>
</evidence>
<keyword evidence="3" id="KW-0238">DNA-binding</keyword>
<evidence type="ECO:0000313" key="3">
    <source>
        <dbReference type="EMBL" id="MBU5669002.1"/>
    </source>
</evidence>
<evidence type="ECO:0000313" key="4">
    <source>
        <dbReference type="Proteomes" id="UP000783742"/>
    </source>
</evidence>
<keyword evidence="4" id="KW-1185">Reference proteome</keyword>
<dbReference type="PANTHER" id="PTHR40083:SF1">
    <property type="entry name" value="UPF0122 PROTEIN YLXM"/>
    <property type="match status" value="1"/>
</dbReference>
<feature type="coiled-coil region" evidence="2">
    <location>
        <begin position="48"/>
        <end position="99"/>
    </location>
</feature>
<dbReference type="PANTHER" id="PTHR40083">
    <property type="entry name" value="UPF0122 PROTEIN CBO2450/CLC_2298"/>
    <property type="match status" value="1"/>
</dbReference>
<proteinExistence type="inferred from homology"/>
<dbReference type="NCBIfam" id="NF045758">
    <property type="entry name" value="YlxM"/>
    <property type="match status" value="1"/>
</dbReference>
<dbReference type="EMBL" id="JAHLQO010000003">
    <property type="protein sequence ID" value="MBU5669002.1"/>
    <property type="molecule type" value="Genomic_DNA"/>
</dbReference>
<accession>A0ABS6FHN3</accession>
<comment type="similarity">
    <text evidence="1">Belongs to the UPF0122 family.</text>
</comment>
<dbReference type="InterPro" id="IPR007394">
    <property type="entry name" value="UPF0122"/>
</dbReference>
<dbReference type="Pfam" id="PF04297">
    <property type="entry name" value="UPF0122"/>
    <property type="match status" value="1"/>
</dbReference>
<dbReference type="Proteomes" id="UP000783742">
    <property type="component" value="Unassembled WGS sequence"/>
</dbReference>
<dbReference type="GO" id="GO:0003677">
    <property type="term" value="F:DNA binding"/>
    <property type="evidence" value="ECO:0007669"/>
    <property type="project" value="UniProtKB-KW"/>
</dbReference>
<reference evidence="3 4" key="1">
    <citation type="submission" date="2021-06" db="EMBL/GenBank/DDBJ databases">
        <authorList>
            <person name="Sun Q."/>
            <person name="Li D."/>
        </authorList>
    </citation>
    <scope>NUCLEOTIDE SEQUENCE [LARGE SCALE GENOMIC DNA]</scope>
    <source>
        <strain evidence="3 4">MSJ-1</strain>
    </source>
</reference>
<organism evidence="3 4">
    <name type="scientific">Peptoniphilus ovalis</name>
    <dbReference type="NCBI Taxonomy" id="2841503"/>
    <lineage>
        <taxon>Bacteria</taxon>
        <taxon>Bacillati</taxon>
        <taxon>Bacillota</taxon>
        <taxon>Tissierellia</taxon>
        <taxon>Tissierellales</taxon>
        <taxon>Peptoniphilaceae</taxon>
        <taxon>Peptoniphilus</taxon>
    </lineage>
</organism>
<dbReference type="HAMAP" id="MF_00245">
    <property type="entry name" value="UPF0122"/>
    <property type="match status" value="1"/>
</dbReference>
<protein>
    <recommendedName>
        <fullName evidence="1">UPF0122 protein KQI68_04015</fullName>
    </recommendedName>
</protein>